<dbReference type="EMBL" id="HBUE01224964">
    <property type="protein sequence ID" value="CAG6541566.1"/>
    <property type="molecule type" value="Transcribed_RNA"/>
</dbReference>
<evidence type="ECO:0000256" key="1">
    <source>
        <dbReference type="SAM" id="MobiDB-lite"/>
    </source>
</evidence>
<sequence>MTSPRCWSRTLRRARARRRWRPTARPAKCLTRITLRRSRWTGRSEGSAGRIVCRAPARSGLWRRSMVLRGGSLRVPEAVARRSPSARRAVERSLQVSEESEL</sequence>
<reference evidence="2" key="1">
    <citation type="submission" date="2021-05" db="EMBL/GenBank/DDBJ databases">
        <authorList>
            <person name="Alioto T."/>
            <person name="Alioto T."/>
            <person name="Gomez Garrido J."/>
        </authorList>
    </citation>
    <scope>NUCLEOTIDE SEQUENCE</scope>
</reference>
<evidence type="ECO:0000313" key="2">
    <source>
        <dbReference type="EMBL" id="CAG6445112.1"/>
    </source>
</evidence>
<protein>
    <submittedName>
        <fullName evidence="2">(northern house mosquito) hypothetical protein</fullName>
    </submittedName>
</protein>
<dbReference type="EMBL" id="HBUE01331678">
    <property type="protein sequence ID" value="CAG6593639.1"/>
    <property type="molecule type" value="Transcribed_RNA"/>
</dbReference>
<dbReference type="AlphaFoldDB" id="A0A8D7ZVC6"/>
<organism evidence="2">
    <name type="scientific">Culex pipiens</name>
    <name type="common">House mosquito</name>
    <dbReference type="NCBI Taxonomy" id="7175"/>
    <lineage>
        <taxon>Eukaryota</taxon>
        <taxon>Metazoa</taxon>
        <taxon>Ecdysozoa</taxon>
        <taxon>Arthropoda</taxon>
        <taxon>Hexapoda</taxon>
        <taxon>Insecta</taxon>
        <taxon>Pterygota</taxon>
        <taxon>Neoptera</taxon>
        <taxon>Endopterygota</taxon>
        <taxon>Diptera</taxon>
        <taxon>Nematocera</taxon>
        <taxon>Culicoidea</taxon>
        <taxon>Culicidae</taxon>
        <taxon>Culicinae</taxon>
        <taxon>Culicini</taxon>
        <taxon>Culex</taxon>
        <taxon>Culex</taxon>
    </lineage>
</organism>
<name>A0A8D7ZVC6_CULPI</name>
<accession>A0A8D7ZVC6</accession>
<proteinExistence type="predicted"/>
<feature type="region of interest" description="Disordered" evidence="1">
    <location>
        <begin position="79"/>
        <end position="102"/>
    </location>
</feature>
<dbReference type="EMBL" id="HBUE01004261">
    <property type="protein sequence ID" value="CAG6445110.1"/>
    <property type="molecule type" value="Transcribed_RNA"/>
</dbReference>
<dbReference type="EMBL" id="HBUE01004262">
    <property type="protein sequence ID" value="CAG6445112.1"/>
    <property type="molecule type" value="Transcribed_RNA"/>
</dbReference>